<dbReference type="EnsemblMetazoa" id="ASIC018315-RA">
    <property type="protein sequence ID" value="ASIC018315-PA"/>
    <property type="gene ID" value="ASIC018315"/>
</dbReference>
<organism evidence="3">
    <name type="scientific">Anopheles sinensis</name>
    <name type="common">Mosquito</name>
    <dbReference type="NCBI Taxonomy" id="74873"/>
    <lineage>
        <taxon>Eukaryota</taxon>
        <taxon>Metazoa</taxon>
        <taxon>Ecdysozoa</taxon>
        <taxon>Arthropoda</taxon>
        <taxon>Hexapoda</taxon>
        <taxon>Insecta</taxon>
        <taxon>Pterygota</taxon>
        <taxon>Neoptera</taxon>
        <taxon>Endopterygota</taxon>
        <taxon>Diptera</taxon>
        <taxon>Nematocera</taxon>
        <taxon>Culicoidea</taxon>
        <taxon>Culicidae</taxon>
        <taxon>Anophelinae</taxon>
        <taxon>Anopheles</taxon>
    </lineage>
</organism>
<evidence type="ECO:0000256" key="1">
    <source>
        <dbReference type="SAM" id="Coils"/>
    </source>
</evidence>
<dbReference type="CDD" id="cd00087">
    <property type="entry name" value="FReD"/>
    <property type="match status" value="1"/>
</dbReference>
<sequence length="302" mass="35379">MKQYIAKSEEKLIDLQKQIQAKDNTLQNTQQNMSRSEEKLIDIGTKIQAKDKTDQETMQNMTKFDDDSKVKLEELQTNINMLQNETMVIESKSIRSCKDISKIHSAKYSIYVRNDTLASVVCEDAAFGGGWIVIQHRFNGQVDFYRTWAEYRDGFGSLDGEFWWGLKYLHWLTSARKYELLVEMKDYNGSYGYARYDRFKVGSEAQNFYLKVGNYSGTAGDSLFYSQNMEFTTKDSDNDKTKRVQCAEYHHGAWWHNYCTFANLNGPYTDTPAAKEAMFWYEFKNDNRPMAYTRMMIREIDP</sequence>
<keyword evidence="1" id="KW-0175">Coiled coil</keyword>
<dbReference type="GO" id="GO:0005615">
    <property type="term" value="C:extracellular space"/>
    <property type="evidence" value="ECO:0007669"/>
    <property type="project" value="TreeGrafter"/>
</dbReference>
<dbReference type="OrthoDB" id="6145874at2759"/>
<evidence type="ECO:0000313" key="3">
    <source>
        <dbReference type="EMBL" id="KFB49711.1"/>
    </source>
</evidence>
<feature type="domain" description="Fibrinogen C-terminal" evidence="2">
    <location>
        <begin position="88"/>
        <end position="301"/>
    </location>
</feature>
<dbReference type="InterPro" id="IPR050373">
    <property type="entry name" value="Fibrinogen_C-term_domain"/>
</dbReference>
<dbReference type="VEuPathDB" id="VectorBase:ASIC018315"/>
<evidence type="ECO:0000313" key="5">
    <source>
        <dbReference type="Proteomes" id="UP000030765"/>
    </source>
</evidence>
<reference evidence="3 5" key="1">
    <citation type="journal article" date="2014" name="BMC Genomics">
        <title>Genome sequence of Anopheles sinensis provides insight into genetics basis of mosquito competence for malaria parasites.</title>
        <authorList>
            <person name="Zhou D."/>
            <person name="Zhang D."/>
            <person name="Ding G."/>
            <person name="Shi L."/>
            <person name="Hou Q."/>
            <person name="Ye Y."/>
            <person name="Xu Y."/>
            <person name="Zhou H."/>
            <person name="Xiong C."/>
            <person name="Li S."/>
            <person name="Yu J."/>
            <person name="Hong S."/>
            <person name="Yu X."/>
            <person name="Zou P."/>
            <person name="Chen C."/>
            <person name="Chang X."/>
            <person name="Wang W."/>
            <person name="Lv Y."/>
            <person name="Sun Y."/>
            <person name="Ma L."/>
            <person name="Shen B."/>
            <person name="Zhu C."/>
        </authorList>
    </citation>
    <scope>NUCLEOTIDE SEQUENCE [LARGE SCALE GENOMIC DNA]</scope>
</reference>
<evidence type="ECO:0000259" key="2">
    <source>
        <dbReference type="PROSITE" id="PS51406"/>
    </source>
</evidence>
<dbReference type="PROSITE" id="PS51406">
    <property type="entry name" value="FIBRINOGEN_C_2"/>
    <property type="match status" value="1"/>
</dbReference>
<dbReference type="PANTHER" id="PTHR19143:SF327">
    <property type="entry name" value="FI21813P1-RELATED"/>
    <property type="match status" value="1"/>
</dbReference>
<name>A0A084WHL7_ANOSI</name>
<proteinExistence type="predicted"/>
<feature type="coiled-coil region" evidence="1">
    <location>
        <begin position="65"/>
        <end position="92"/>
    </location>
</feature>
<dbReference type="InterPro" id="IPR002181">
    <property type="entry name" value="Fibrinogen_a/b/g_C_dom"/>
</dbReference>
<dbReference type="SMART" id="SM00186">
    <property type="entry name" value="FBG"/>
    <property type="match status" value="1"/>
</dbReference>
<dbReference type="VEuPathDB" id="VectorBase:ASIS019671"/>
<dbReference type="PANTHER" id="PTHR19143">
    <property type="entry name" value="FIBRINOGEN/TENASCIN/ANGIOPOEITIN"/>
    <property type="match status" value="1"/>
</dbReference>
<dbReference type="Proteomes" id="UP000030765">
    <property type="component" value="Unassembled WGS sequence"/>
</dbReference>
<dbReference type="STRING" id="74873.A0A084WHL7"/>
<gene>
    <name evidence="3" type="ORF">ZHAS_00018315</name>
</gene>
<dbReference type="InterPro" id="IPR014716">
    <property type="entry name" value="Fibrinogen_a/b/g_C_1"/>
</dbReference>
<evidence type="ECO:0000313" key="4">
    <source>
        <dbReference type="EnsemblMetazoa" id="ASIC018315-PA"/>
    </source>
</evidence>
<dbReference type="SUPFAM" id="SSF56496">
    <property type="entry name" value="Fibrinogen C-terminal domain-like"/>
    <property type="match status" value="1"/>
</dbReference>
<reference evidence="4" key="2">
    <citation type="submission" date="2020-05" db="UniProtKB">
        <authorList>
            <consortium name="EnsemblMetazoa"/>
        </authorList>
    </citation>
    <scope>IDENTIFICATION</scope>
</reference>
<protein>
    <submittedName>
        <fullName evidence="3">AGAP011225-PA-like protein</fullName>
    </submittedName>
    <submittedName>
        <fullName evidence="4">Fibrinogen C-terminal domain-containing protein</fullName>
    </submittedName>
</protein>
<dbReference type="OMA" id="NCAISHP"/>
<dbReference type="EMBL" id="ATLV01023857">
    <property type="status" value="NOT_ANNOTATED_CDS"/>
    <property type="molecule type" value="Genomic_DNA"/>
</dbReference>
<dbReference type="Pfam" id="PF00147">
    <property type="entry name" value="Fibrinogen_C"/>
    <property type="match status" value="1"/>
</dbReference>
<dbReference type="AlphaFoldDB" id="A0A084WHL7"/>
<accession>A0A084WHL7</accession>
<feature type="coiled-coil region" evidence="1">
    <location>
        <begin position="5"/>
        <end position="39"/>
    </location>
</feature>
<dbReference type="Gene3D" id="3.90.215.10">
    <property type="entry name" value="Gamma Fibrinogen, chain A, domain 1"/>
    <property type="match status" value="1"/>
</dbReference>
<dbReference type="EMBL" id="KE525347">
    <property type="protein sequence ID" value="KFB49711.1"/>
    <property type="molecule type" value="Genomic_DNA"/>
</dbReference>
<keyword evidence="5" id="KW-1185">Reference proteome</keyword>
<dbReference type="InterPro" id="IPR036056">
    <property type="entry name" value="Fibrinogen-like_C"/>
</dbReference>